<sequence>MGGVLSDDEDLDSAGEESDAPDAPWVKETTGTCIFNRSSLNQASPSSRGPSRKSDSSSSTAPSPGEATSNSAFNVEQASSSLGPPSPISLLDGSVACQRYAESADSEPGSHSSTSEALADVDSLREKLRRNSAALAIAELDVLLQALEENALVLAHVRDALLAVPPSPWSVAEEQSCTLE</sequence>
<organism evidence="2">
    <name type="scientific">Pyrodinium bahamense</name>
    <dbReference type="NCBI Taxonomy" id="73915"/>
    <lineage>
        <taxon>Eukaryota</taxon>
        <taxon>Sar</taxon>
        <taxon>Alveolata</taxon>
        <taxon>Dinophyceae</taxon>
        <taxon>Gonyaulacales</taxon>
        <taxon>Pyrocystaceae</taxon>
        <taxon>Pyrodinium</taxon>
    </lineage>
</organism>
<evidence type="ECO:0000313" key="2">
    <source>
        <dbReference type="EMBL" id="CAD8389712.1"/>
    </source>
</evidence>
<gene>
    <name evidence="2" type="ORF">PBAH0796_LOCUS33159</name>
</gene>
<feature type="compositionally biased region" description="Low complexity" evidence="1">
    <location>
        <begin position="79"/>
        <end position="94"/>
    </location>
</feature>
<feature type="region of interest" description="Disordered" evidence="1">
    <location>
        <begin position="1"/>
        <end position="120"/>
    </location>
</feature>
<dbReference type="AlphaFoldDB" id="A0A7S0FZ41"/>
<name>A0A7S0FZ41_9DINO</name>
<proteinExistence type="predicted"/>
<reference evidence="2" key="1">
    <citation type="submission" date="2021-01" db="EMBL/GenBank/DDBJ databases">
        <authorList>
            <person name="Corre E."/>
            <person name="Pelletier E."/>
            <person name="Niang G."/>
            <person name="Scheremetjew M."/>
            <person name="Finn R."/>
            <person name="Kale V."/>
            <person name="Holt S."/>
            <person name="Cochrane G."/>
            <person name="Meng A."/>
            <person name="Brown T."/>
            <person name="Cohen L."/>
        </authorList>
    </citation>
    <scope>NUCLEOTIDE SEQUENCE</scope>
    <source>
        <strain evidence="2">Pbaha01</strain>
    </source>
</reference>
<dbReference type="EMBL" id="HBEG01054427">
    <property type="protein sequence ID" value="CAD8389712.1"/>
    <property type="molecule type" value="Transcribed_RNA"/>
</dbReference>
<feature type="compositionally biased region" description="Acidic residues" evidence="1">
    <location>
        <begin position="1"/>
        <end position="20"/>
    </location>
</feature>
<protein>
    <submittedName>
        <fullName evidence="2">Uncharacterized protein</fullName>
    </submittedName>
</protein>
<feature type="compositionally biased region" description="Low complexity" evidence="1">
    <location>
        <begin position="56"/>
        <end position="69"/>
    </location>
</feature>
<accession>A0A7S0FZ41</accession>
<evidence type="ECO:0000256" key="1">
    <source>
        <dbReference type="SAM" id="MobiDB-lite"/>
    </source>
</evidence>
<feature type="compositionally biased region" description="Polar residues" evidence="1">
    <location>
        <begin position="29"/>
        <end position="43"/>
    </location>
</feature>